<accession>A0A418ALN7</accession>
<dbReference type="VEuPathDB" id="FungiDB:H310_12162"/>
<gene>
    <name evidence="1" type="ORF">DYB32_008226</name>
</gene>
<proteinExistence type="predicted"/>
<evidence type="ECO:0000313" key="1">
    <source>
        <dbReference type="EMBL" id="RHY25574.1"/>
    </source>
</evidence>
<dbReference type="PANTHER" id="PTHR38666:SF2">
    <property type="entry name" value="FLAGELLAR ASSOCIATED PROTEIN"/>
    <property type="match status" value="1"/>
</dbReference>
<protein>
    <submittedName>
        <fullName evidence="1">Uncharacterized protein</fullName>
    </submittedName>
</protein>
<sequence>MCGKCDSSPGRWRLIVWTWVDAFCLRQFDDPNYKGTQLHHDKMAFEAKINELFDNNDVALVDGYISTCLSIPRFKHAHDWDPCSYAPFCKHLFVPNFVGARLSSATITPDNAHLLQSDYISRVPTELPVLTRWFPLSQVTPGIATYLDVILYSREQIEAEHRATGHTPDTVNADVPWGIISVKAQNVPHELPMNPITMMRNALGKDEGGSGVPLKREAYLEAVAYWSKNAVIQ</sequence>
<organism evidence="1 2">
    <name type="scientific">Aphanomyces invadans</name>
    <dbReference type="NCBI Taxonomy" id="157072"/>
    <lineage>
        <taxon>Eukaryota</taxon>
        <taxon>Sar</taxon>
        <taxon>Stramenopiles</taxon>
        <taxon>Oomycota</taxon>
        <taxon>Saprolegniomycetes</taxon>
        <taxon>Saprolegniales</taxon>
        <taxon>Verrucalvaceae</taxon>
        <taxon>Aphanomyces</taxon>
    </lineage>
</organism>
<evidence type="ECO:0000313" key="2">
    <source>
        <dbReference type="Proteomes" id="UP000285060"/>
    </source>
</evidence>
<dbReference type="Proteomes" id="UP000285060">
    <property type="component" value="Unassembled WGS sequence"/>
</dbReference>
<keyword evidence="2" id="KW-1185">Reference proteome</keyword>
<dbReference type="AlphaFoldDB" id="A0A418ALN7"/>
<comment type="caution">
    <text evidence="1">The sequence shown here is derived from an EMBL/GenBank/DDBJ whole genome shotgun (WGS) entry which is preliminary data.</text>
</comment>
<dbReference type="Pfam" id="PF11539">
    <property type="entry name" value="DUF3228"/>
    <property type="match status" value="2"/>
</dbReference>
<dbReference type="PANTHER" id="PTHR38666">
    <property type="match status" value="1"/>
</dbReference>
<name>A0A418ALN7_9STRA</name>
<reference evidence="1 2" key="1">
    <citation type="submission" date="2018-08" db="EMBL/GenBank/DDBJ databases">
        <title>Aphanomyces genome sequencing and annotation.</title>
        <authorList>
            <person name="Minardi D."/>
            <person name="Oidtmann B."/>
            <person name="Van Der Giezen M."/>
            <person name="Studholme D.J."/>
        </authorList>
    </citation>
    <scope>NUCLEOTIDE SEQUENCE [LARGE SCALE GENOMIC DNA]</scope>
    <source>
        <strain evidence="1 2">NJM0002</strain>
    </source>
</reference>
<dbReference type="EMBL" id="QUSY01001254">
    <property type="protein sequence ID" value="RHY25574.1"/>
    <property type="molecule type" value="Genomic_DNA"/>
</dbReference>
<dbReference type="InterPro" id="IPR021610">
    <property type="entry name" value="DUF3228"/>
</dbReference>
<dbReference type="Gene3D" id="3.30.2310.50">
    <property type="entry name" value="Protein of unknown function (DUF3228), domain 1"/>
    <property type="match status" value="3"/>
</dbReference>